<dbReference type="Pfam" id="PF14088">
    <property type="entry name" value="DUF4268"/>
    <property type="match status" value="1"/>
</dbReference>
<dbReference type="InterPro" id="IPR025364">
    <property type="entry name" value="DUF4268"/>
</dbReference>
<accession>H1DJI6</accession>
<dbReference type="RefSeq" id="WP_009137205.1">
    <property type="nucleotide sequence ID" value="NZ_JH594596.1"/>
</dbReference>
<dbReference type="HOGENOM" id="CLU_144168_0_0_10"/>
<dbReference type="STRING" id="742817.HMPREF9449_02058"/>
<organism evidence="2 3">
    <name type="scientific">Odoribacter laneus YIT 12061</name>
    <dbReference type="NCBI Taxonomy" id="742817"/>
    <lineage>
        <taxon>Bacteria</taxon>
        <taxon>Pseudomonadati</taxon>
        <taxon>Bacteroidota</taxon>
        <taxon>Bacteroidia</taxon>
        <taxon>Bacteroidales</taxon>
        <taxon>Odoribacteraceae</taxon>
        <taxon>Odoribacter</taxon>
    </lineage>
</organism>
<dbReference type="Proteomes" id="UP000004892">
    <property type="component" value="Unassembled WGS sequence"/>
</dbReference>
<evidence type="ECO:0000313" key="2">
    <source>
        <dbReference type="EMBL" id="EHP46441.1"/>
    </source>
</evidence>
<comment type="caution">
    <text evidence="2">The sequence shown here is derived from an EMBL/GenBank/DDBJ whole genome shotgun (WGS) entry which is preliminary data.</text>
</comment>
<dbReference type="AlphaFoldDB" id="H1DJI6"/>
<dbReference type="PATRIC" id="fig|742817.3.peg.2198"/>
<sequence length="155" mass="19034">MLGKEEAKEIRVNFWKGLKRYCAKHRIYRKWVLTGVKIKSVQLKFYADTRKALALFQIDHKNDLRRYEIYEIFLSYRKLITESCGVDLKWEEDYRGIEDCVVSAIYFELEGVNIYRQEDWEKIYAFFTQKMILLEEVYWEYRDLINERLKGKWTD</sequence>
<feature type="domain" description="DUF4268" evidence="1">
    <location>
        <begin position="10"/>
        <end position="141"/>
    </location>
</feature>
<evidence type="ECO:0000313" key="3">
    <source>
        <dbReference type="Proteomes" id="UP000004892"/>
    </source>
</evidence>
<keyword evidence="3" id="KW-1185">Reference proteome</keyword>
<gene>
    <name evidence="2" type="ORF">HMPREF9449_02058</name>
</gene>
<dbReference type="eggNOG" id="ENOG5031J2R">
    <property type="taxonomic scope" value="Bacteria"/>
</dbReference>
<dbReference type="GeneID" id="98069617"/>
<dbReference type="EMBL" id="ADMC01000025">
    <property type="protein sequence ID" value="EHP46441.1"/>
    <property type="molecule type" value="Genomic_DNA"/>
</dbReference>
<protein>
    <recommendedName>
        <fullName evidence="1">DUF4268 domain-containing protein</fullName>
    </recommendedName>
</protein>
<proteinExistence type="predicted"/>
<evidence type="ECO:0000259" key="1">
    <source>
        <dbReference type="Pfam" id="PF14088"/>
    </source>
</evidence>
<reference evidence="2 3" key="1">
    <citation type="submission" date="2012-01" db="EMBL/GenBank/DDBJ databases">
        <title>The Genome Sequence of Odoribacter laneus YIT 12061.</title>
        <authorList>
            <consortium name="The Broad Institute Genome Sequencing Platform"/>
            <person name="Earl A."/>
            <person name="Ward D."/>
            <person name="Feldgarden M."/>
            <person name="Gevers D."/>
            <person name="Morotomi M."/>
            <person name="Young S.K."/>
            <person name="Zeng Q."/>
            <person name="Gargeya S."/>
            <person name="Fitzgerald M."/>
            <person name="Haas B."/>
            <person name="Abouelleil A."/>
            <person name="Alvarado L."/>
            <person name="Arachchi H.M."/>
            <person name="Berlin A."/>
            <person name="Chapman S.B."/>
            <person name="Gearin G."/>
            <person name="Goldberg J."/>
            <person name="Griggs A."/>
            <person name="Gujja S."/>
            <person name="Hansen M."/>
            <person name="Heiman D."/>
            <person name="Howarth C."/>
            <person name="Larimer J."/>
            <person name="Lui A."/>
            <person name="MacDonald P.J.P."/>
            <person name="McCowen C."/>
            <person name="Montmayeur A."/>
            <person name="Murphy C."/>
            <person name="Neiman D."/>
            <person name="Pearson M."/>
            <person name="Priest M."/>
            <person name="Roberts A."/>
            <person name="Saif S."/>
            <person name="Shea T."/>
            <person name="Sisk P."/>
            <person name="Stolte C."/>
            <person name="Sykes S."/>
            <person name="Wortman J."/>
            <person name="Nusbaum C."/>
            <person name="Birren B."/>
        </authorList>
    </citation>
    <scope>NUCLEOTIDE SEQUENCE [LARGE SCALE GENOMIC DNA]</scope>
    <source>
        <strain evidence="2 3">YIT 12061</strain>
    </source>
</reference>
<name>H1DJI6_9BACT</name>